<evidence type="ECO:0000313" key="1">
    <source>
        <dbReference type="EMBL" id="KAF2398335.1"/>
    </source>
</evidence>
<protein>
    <submittedName>
        <fullName evidence="1">Uncharacterized protein</fullName>
    </submittedName>
</protein>
<organism evidence="1 2">
    <name type="scientific">Trichodelitschia bisporula</name>
    <dbReference type="NCBI Taxonomy" id="703511"/>
    <lineage>
        <taxon>Eukaryota</taxon>
        <taxon>Fungi</taxon>
        <taxon>Dikarya</taxon>
        <taxon>Ascomycota</taxon>
        <taxon>Pezizomycotina</taxon>
        <taxon>Dothideomycetes</taxon>
        <taxon>Dothideomycetes incertae sedis</taxon>
        <taxon>Phaeotrichales</taxon>
        <taxon>Phaeotrichaceae</taxon>
        <taxon>Trichodelitschia</taxon>
    </lineage>
</organism>
<evidence type="ECO:0000313" key="2">
    <source>
        <dbReference type="Proteomes" id="UP000799640"/>
    </source>
</evidence>
<dbReference type="Proteomes" id="UP000799640">
    <property type="component" value="Unassembled WGS sequence"/>
</dbReference>
<sequence>MLALDWEMSEKPTWYSGPHMRGREQESCQILQLCFNILLTSSCRRSQTSQVLRHWSRLFPFIKTCAAFKAPQSIEIDSRPNMTSRCLHQLPTTSWKIYPPPRPLGFGGSSRVRSPRSLPVHPCGDRVIPALFQPVGIHEFPSKFTLPRQIPFPHSVRAPRKRAMKSWSLRPASGCAALA</sequence>
<name>A0A6G1HRH1_9PEZI</name>
<dbReference type="EMBL" id="ML996700">
    <property type="protein sequence ID" value="KAF2398335.1"/>
    <property type="molecule type" value="Genomic_DNA"/>
</dbReference>
<gene>
    <name evidence="1" type="ORF">EJ06DRAFT_103943</name>
</gene>
<reference evidence="1" key="1">
    <citation type="journal article" date="2020" name="Stud. Mycol.">
        <title>101 Dothideomycetes genomes: a test case for predicting lifestyles and emergence of pathogens.</title>
        <authorList>
            <person name="Haridas S."/>
            <person name="Albert R."/>
            <person name="Binder M."/>
            <person name="Bloem J."/>
            <person name="Labutti K."/>
            <person name="Salamov A."/>
            <person name="Andreopoulos B."/>
            <person name="Baker S."/>
            <person name="Barry K."/>
            <person name="Bills G."/>
            <person name="Bluhm B."/>
            <person name="Cannon C."/>
            <person name="Castanera R."/>
            <person name="Culley D."/>
            <person name="Daum C."/>
            <person name="Ezra D."/>
            <person name="Gonzalez J."/>
            <person name="Henrissat B."/>
            <person name="Kuo A."/>
            <person name="Liang C."/>
            <person name="Lipzen A."/>
            <person name="Lutzoni F."/>
            <person name="Magnuson J."/>
            <person name="Mondo S."/>
            <person name="Nolan M."/>
            <person name="Ohm R."/>
            <person name="Pangilinan J."/>
            <person name="Park H.-J."/>
            <person name="Ramirez L."/>
            <person name="Alfaro M."/>
            <person name="Sun H."/>
            <person name="Tritt A."/>
            <person name="Yoshinaga Y."/>
            <person name="Zwiers L.-H."/>
            <person name="Turgeon B."/>
            <person name="Goodwin S."/>
            <person name="Spatafora J."/>
            <person name="Crous P."/>
            <person name="Grigoriev I."/>
        </authorList>
    </citation>
    <scope>NUCLEOTIDE SEQUENCE</scope>
    <source>
        <strain evidence="1">CBS 262.69</strain>
    </source>
</reference>
<keyword evidence="2" id="KW-1185">Reference proteome</keyword>
<accession>A0A6G1HRH1</accession>
<dbReference type="AlphaFoldDB" id="A0A6G1HRH1"/>
<proteinExistence type="predicted"/>